<dbReference type="AlphaFoldDB" id="C3YE04"/>
<accession>C3YE04</accession>
<gene>
    <name evidence="2" type="ORF">BRAFLDRAFT_74283</name>
</gene>
<evidence type="ECO:0008006" key="3">
    <source>
        <dbReference type="Google" id="ProtNLM"/>
    </source>
</evidence>
<reference evidence="2" key="1">
    <citation type="journal article" date="2008" name="Nature">
        <title>The amphioxus genome and the evolution of the chordate karyotype.</title>
        <authorList>
            <consortium name="US DOE Joint Genome Institute (JGI-PGF)"/>
            <person name="Putnam N.H."/>
            <person name="Butts T."/>
            <person name="Ferrier D.E.K."/>
            <person name="Furlong R.F."/>
            <person name="Hellsten U."/>
            <person name="Kawashima T."/>
            <person name="Robinson-Rechavi M."/>
            <person name="Shoguchi E."/>
            <person name="Terry A."/>
            <person name="Yu J.-K."/>
            <person name="Benito-Gutierrez E.L."/>
            <person name="Dubchak I."/>
            <person name="Garcia-Fernandez J."/>
            <person name="Gibson-Brown J.J."/>
            <person name="Grigoriev I.V."/>
            <person name="Horton A.C."/>
            <person name="de Jong P.J."/>
            <person name="Jurka J."/>
            <person name="Kapitonov V.V."/>
            <person name="Kohara Y."/>
            <person name="Kuroki Y."/>
            <person name="Lindquist E."/>
            <person name="Lucas S."/>
            <person name="Osoegawa K."/>
            <person name="Pennacchio L.A."/>
            <person name="Salamov A.A."/>
            <person name="Satou Y."/>
            <person name="Sauka-Spengler T."/>
            <person name="Schmutz J."/>
            <person name="Shin-I T."/>
            <person name="Toyoda A."/>
            <person name="Bronner-Fraser M."/>
            <person name="Fujiyama A."/>
            <person name="Holland L.Z."/>
            <person name="Holland P.W.H."/>
            <person name="Satoh N."/>
            <person name="Rokhsar D.S."/>
        </authorList>
    </citation>
    <scope>NUCLEOTIDE SEQUENCE [LARGE SCALE GENOMIC DNA]</scope>
    <source>
        <strain evidence="2">S238N-H82</strain>
        <tissue evidence="2">Testes</tissue>
    </source>
</reference>
<keyword evidence="1" id="KW-0732">Signal</keyword>
<protein>
    <recommendedName>
        <fullName evidence="3">Secreted protein</fullName>
    </recommendedName>
</protein>
<feature type="chain" id="PRO_5002933652" description="Secreted protein" evidence="1">
    <location>
        <begin position="26"/>
        <end position="112"/>
    </location>
</feature>
<name>C3YE04_BRAFL</name>
<sequence length="112" mass="12317">MAPRSGSNMLGFILLFVLAFPTVRSTTSDGTRGIWGTCVHIARAHCPHCCFGCEIVALIECSGKVTSDLQQALKQYALSLLCFPGKSIQQYTGLVVMSRRIGEEFKFRMIVV</sequence>
<evidence type="ECO:0000313" key="2">
    <source>
        <dbReference type="EMBL" id="EEN61479.1"/>
    </source>
</evidence>
<dbReference type="InParanoid" id="C3YE04"/>
<dbReference type="EMBL" id="GG666505">
    <property type="protein sequence ID" value="EEN61479.1"/>
    <property type="molecule type" value="Genomic_DNA"/>
</dbReference>
<evidence type="ECO:0000256" key="1">
    <source>
        <dbReference type="SAM" id="SignalP"/>
    </source>
</evidence>
<feature type="signal peptide" evidence="1">
    <location>
        <begin position="1"/>
        <end position="25"/>
    </location>
</feature>
<organism>
    <name type="scientific">Branchiostoma floridae</name>
    <name type="common">Florida lancelet</name>
    <name type="synonym">Amphioxus</name>
    <dbReference type="NCBI Taxonomy" id="7739"/>
    <lineage>
        <taxon>Eukaryota</taxon>
        <taxon>Metazoa</taxon>
        <taxon>Chordata</taxon>
        <taxon>Cephalochordata</taxon>
        <taxon>Leptocardii</taxon>
        <taxon>Amphioxiformes</taxon>
        <taxon>Branchiostomatidae</taxon>
        <taxon>Branchiostoma</taxon>
    </lineage>
</organism>
<proteinExistence type="predicted"/>